<dbReference type="HAMAP" id="MF_01940">
    <property type="entry name" value="RNA_CPDase"/>
    <property type="match status" value="1"/>
</dbReference>
<accession>A0A5C5WXN8</accession>
<dbReference type="PANTHER" id="PTHR35561">
    <property type="entry name" value="RNA 2',3'-CYCLIC PHOSPHODIESTERASE"/>
    <property type="match status" value="1"/>
</dbReference>
<reference evidence="3 4" key="1">
    <citation type="submission" date="2019-02" db="EMBL/GenBank/DDBJ databases">
        <title>Deep-cultivation of Planctomycetes and their phenomic and genomic characterization uncovers novel biology.</title>
        <authorList>
            <person name="Wiegand S."/>
            <person name="Jogler M."/>
            <person name="Boedeker C."/>
            <person name="Pinto D."/>
            <person name="Vollmers J."/>
            <person name="Rivas-Marin E."/>
            <person name="Kohn T."/>
            <person name="Peeters S.H."/>
            <person name="Heuer A."/>
            <person name="Rast P."/>
            <person name="Oberbeckmann S."/>
            <person name="Bunk B."/>
            <person name="Jeske O."/>
            <person name="Meyerdierks A."/>
            <person name="Storesund J.E."/>
            <person name="Kallscheuer N."/>
            <person name="Luecker S."/>
            <person name="Lage O.M."/>
            <person name="Pohl T."/>
            <person name="Merkel B.J."/>
            <person name="Hornburger P."/>
            <person name="Mueller R.-W."/>
            <person name="Bruemmer F."/>
            <person name="Labrenz M."/>
            <person name="Spormann A.M."/>
            <person name="Op Den Camp H."/>
            <person name="Overmann J."/>
            <person name="Amann R."/>
            <person name="Jetten M.S.M."/>
            <person name="Mascher T."/>
            <person name="Medema M.H."/>
            <person name="Devos D.P."/>
            <person name="Kaster A.-K."/>
            <person name="Ovreas L."/>
            <person name="Rohde M."/>
            <person name="Galperin M.Y."/>
            <person name="Jogler C."/>
        </authorList>
    </citation>
    <scope>NUCLEOTIDE SEQUENCE [LARGE SCALE GENOMIC DNA]</scope>
    <source>
        <strain evidence="3 4">KOR42</strain>
    </source>
</reference>
<dbReference type="EC" id="3.1.4.58" evidence="2"/>
<dbReference type="NCBIfam" id="TIGR02258">
    <property type="entry name" value="2_5_ligase"/>
    <property type="match status" value="1"/>
</dbReference>
<comment type="function">
    <text evidence="2">Hydrolyzes RNA 2',3'-cyclic phosphodiester to an RNA 2'-phosphomonoester.</text>
</comment>
<organism evidence="3 4">
    <name type="scientific">Thalassoglobus neptunius</name>
    <dbReference type="NCBI Taxonomy" id="1938619"/>
    <lineage>
        <taxon>Bacteria</taxon>
        <taxon>Pseudomonadati</taxon>
        <taxon>Planctomycetota</taxon>
        <taxon>Planctomycetia</taxon>
        <taxon>Planctomycetales</taxon>
        <taxon>Planctomycetaceae</taxon>
        <taxon>Thalassoglobus</taxon>
    </lineage>
</organism>
<proteinExistence type="inferred from homology"/>
<feature type="short sequence motif" description="HXTX 2" evidence="2">
    <location>
        <begin position="128"/>
        <end position="131"/>
    </location>
</feature>
<dbReference type="AlphaFoldDB" id="A0A5C5WXN8"/>
<name>A0A5C5WXN8_9PLAN</name>
<gene>
    <name evidence="3" type="ORF">KOR42_28130</name>
</gene>
<keyword evidence="3" id="KW-0436">Ligase</keyword>
<dbReference type="RefSeq" id="WP_146510323.1">
    <property type="nucleotide sequence ID" value="NZ_SIHI01000004.1"/>
</dbReference>
<comment type="caution">
    <text evidence="3">The sequence shown here is derived from an EMBL/GenBank/DDBJ whole genome shotgun (WGS) entry which is preliminary data.</text>
</comment>
<dbReference type="OrthoDB" id="9789350at2"/>
<dbReference type="GO" id="GO:0016874">
    <property type="term" value="F:ligase activity"/>
    <property type="evidence" value="ECO:0007669"/>
    <property type="project" value="UniProtKB-KW"/>
</dbReference>
<comment type="catalytic activity">
    <reaction evidence="2">
        <text>a 3'-end 2',3'-cyclophospho-ribonucleotide-RNA + H2O = a 3'-end 2'-phospho-ribonucleotide-RNA + H(+)</text>
        <dbReference type="Rhea" id="RHEA:11828"/>
        <dbReference type="Rhea" id="RHEA-COMP:10464"/>
        <dbReference type="Rhea" id="RHEA-COMP:17353"/>
        <dbReference type="ChEBI" id="CHEBI:15377"/>
        <dbReference type="ChEBI" id="CHEBI:15378"/>
        <dbReference type="ChEBI" id="CHEBI:83064"/>
        <dbReference type="ChEBI" id="CHEBI:173113"/>
        <dbReference type="EC" id="3.1.4.58"/>
    </reaction>
</comment>
<dbReference type="GO" id="GO:0004113">
    <property type="term" value="F:2',3'-cyclic-nucleotide 3'-phosphodiesterase activity"/>
    <property type="evidence" value="ECO:0007669"/>
    <property type="project" value="InterPro"/>
</dbReference>
<sequence length="194" mass="22287">MSRTIRSFLAIPIEPTEQLGRFLGSLRKIQGTVRANRPEMLHFTIAFLGETKDHQISAVCEVMNEVIQETQEQQLTLQGVGAFPNRRRPRVVWIGCHPQQPMISLAERLTDALETIGFPREGRRFTPHLTVARVNGKPPESLMELIDTHRDQEFGKFLFDRMVYYQSELSRSGSKYTILQESVFSGDPDDEEIR</sequence>
<dbReference type="SUPFAM" id="SSF55144">
    <property type="entry name" value="LigT-like"/>
    <property type="match status" value="1"/>
</dbReference>
<evidence type="ECO:0000256" key="2">
    <source>
        <dbReference type="HAMAP-Rule" id="MF_01940"/>
    </source>
</evidence>
<dbReference type="Gene3D" id="3.90.1140.10">
    <property type="entry name" value="Cyclic phosphodiesterase"/>
    <property type="match status" value="1"/>
</dbReference>
<dbReference type="EMBL" id="SIHI01000004">
    <property type="protein sequence ID" value="TWT55427.1"/>
    <property type="molecule type" value="Genomic_DNA"/>
</dbReference>
<dbReference type="GO" id="GO:0008664">
    <property type="term" value="F:RNA 2',3'-cyclic 3'-phosphodiesterase activity"/>
    <property type="evidence" value="ECO:0007669"/>
    <property type="project" value="UniProtKB-EC"/>
</dbReference>
<evidence type="ECO:0000313" key="4">
    <source>
        <dbReference type="Proteomes" id="UP000317243"/>
    </source>
</evidence>
<evidence type="ECO:0000256" key="1">
    <source>
        <dbReference type="ARBA" id="ARBA00022801"/>
    </source>
</evidence>
<dbReference type="Proteomes" id="UP000317243">
    <property type="component" value="Unassembled WGS sequence"/>
</dbReference>
<comment type="similarity">
    <text evidence="2">Belongs to the 2H phosphoesterase superfamily. ThpR family.</text>
</comment>
<dbReference type="Pfam" id="PF13563">
    <property type="entry name" value="2_5_RNA_ligase2"/>
    <property type="match status" value="1"/>
</dbReference>
<evidence type="ECO:0000313" key="3">
    <source>
        <dbReference type="EMBL" id="TWT55427.1"/>
    </source>
</evidence>
<dbReference type="InterPro" id="IPR004175">
    <property type="entry name" value="RNA_CPDase"/>
</dbReference>
<keyword evidence="1 2" id="KW-0378">Hydrolase</keyword>
<protein>
    <recommendedName>
        <fullName evidence="2">RNA 2',3'-cyclic phosphodiesterase</fullName>
        <shortName evidence="2">RNA 2',3'-CPDase</shortName>
        <ecNumber evidence="2">3.1.4.58</ecNumber>
    </recommendedName>
</protein>
<dbReference type="InterPro" id="IPR009097">
    <property type="entry name" value="Cyclic_Pdiesterase"/>
</dbReference>
<feature type="active site" description="Proton acceptor" evidence="2">
    <location>
        <position position="128"/>
    </location>
</feature>
<keyword evidence="4" id="KW-1185">Reference proteome</keyword>
<feature type="short sequence motif" description="HXTX 1" evidence="2">
    <location>
        <begin position="42"/>
        <end position="45"/>
    </location>
</feature>
<feature type="active site" description="Proton donor" evidence="2">
    <location>
        <position position="42"/>
    </location>
</feature>
<dbReference type="PANTHER" id="PTHR35561:SF1">
    <property type="entry name" value="RNA 2',3'-CYCLIC PHOSPHODIESTERASE"/>
    <property type="match status" value="1"/>
</dbReference>